<evidence type="ECO:0000256" key="3">
    <source>
        <dbReference type="PIRSR" id="PIRSR601461-1"/>
    </source>
</evidence>
<evidence type="ECO:0000256" key="1">
    <source>
        <dbReference type="ARBA" id="ARBA00007447"/>
    </source>
</evidence>
<dbReference type="FunFam" id="2.40.70.10:FF:000008">
    <property type="entry name" value="Cathepsin D"/>
    <property type="match status" value="1"/>
</dbReference>
<dbReference type="AlphaFoldDB" id="J4H4I8"/>
<keyword evidence="4" id="KW-0378">Hydrolase</keyword>
<evidence type="ECO:0000256" key="2">
    <source>
        <dbReference type="ARBA" id="ARBA00022750"/>
    </source>
</evidence>
<name>J4H4I8_9APHY</name>
<evidence type="ECO:0000313" key="6">
    <source>
        <dbReference type="EMBL" id="CCM05069.1"/>
    </source>
</evidence>
<dbReference type="PRINTS" id="PR00792">
    <property type="entry name" value="PEPSIN"/>
</dbReference>
<proteinExistence type="inferred from homology"/>
<reference evidence="6 7" key="1">
    <citation type="journal article" date="2012" name="Appl. Environ. Microbiol.">
        <title>Short-read sequencing for genomic analysis of the brown rot fungus Fibroporia radiculosa.</title>
        <authorList>
            <person name="Tang J.D."/>
            <person name="Perkins A.D."/>
            <person name="Sonstegard T.S."/>
            <person name="Schroeder S.G."/>
            <person name="Burgess S.C."/>
            <person name="Diehl S.V."/>
        </authorList>
    </citation>
    <scope>NUCLEOTIDE SEQUENCE [LARGE SCALE GENOMIC DNA]</scope>
    <source>
        <strain evidence="6 7">TFFH 294</strain>
    </source>
</reference>
<organism evidence="6 7">
    <name type="scientific">Fibroporia radiculosa</name>
    <dbReference type="NCBI Taxonomy" id="599839"/>
    <lineage>
        <taxon>Eukaryota</taxon>
        <taxon>Fungi</taxon>
        <taxon>Dikarya</taxon>
        <taxon>Basidiomycota</taxon>
        <taxon>Agaricomycotina</taxon>
        <taxon>Agaricomycetes</taxon>
        <taxon>Polyporales</taxon>
        <taxon>Fibroporiaceae</taxon>
        <taxon>Fibroporia</taxon>
    </lineage>
</organism>
<feature type="active site" evidence="3">
    <location>
        <position position="203"/>
    </location>
</feature>
<dbReference type="InterPro" id="IPR001461">
    <property type="entry name" value="Aspartic_peptidase_A1"/>
</dbReference>
<keyword evidence="2 4" id="KW-0064">Aspartyl protease</keyword>
<evidence type="ECO:0000256" key="4">
    <source>
        <dbReference type="RuleBase" id="RU000454"/>
    </source>
</evidence>
<dbReference type="PANTHER" id="PTHR47966:SF51">
    <property type="entry name" value="BETA-SITE APP-CLEAVING ENZYME, ISOFORM A-RELATED"/>
    <property type="match status" value="1"/>
</dbReference>
<dbReference type="PROSITE" id="PS51767">
    <property type="entry name" value="PEPTIDASE_A1"/>
    <property type="match status" value="1"/>
</dbReference>
<gene>
    <name evidence="6" type="ORF">FIBRA_07275</name>
</gene>
<dbReference type="Gene3D" id="2.40.70.10">
    <property type="entry name" value="Acid Proteases"/>
    <property type="match status" value="2"/>
</dbReference>
<dbReference type="PROSITE" id="PS00141">
    <property type="entry name" value="ASP_PROTEASE"/>
    <property type="match status" value="1"/>
</dbReference>
<dbReference type="CDD" id="cd05471">
    <property type="entry name" value="pepsin_like"/>
    <property type="match status" value="1"/>
</dbReference>
<comment type="similarity">
    <text evidence="1 4">Belongs to the peptidase A1 family.</text>
</comment>
<dbReference type="Pfam" id="PF00026">
    <property type="entry name" value="Asp"/>
    <property type="match status" value="1"/>
</dbReference>
<evidence type="ECO:0000259" key="5">
    <source>
        <dbReference type="PROSITE" id="PS51767"/>
    </source>
</evidence>
<evidence type="ECO:0000313" key="7">
    <source>
        <dbReference type="Proteomes" id="UP000006352"/>
    </source>
</evidence>
<dbReference type="STRING" id="599839.J4H4I8"/>
<dbReference type="SUPFAM" id="SSF50630">
    <property type="entry name" value="Acid proteases"/>
    <property type="match status" value="1"/>
</dbReference>
<dbReference type="GeneID" id="24099980"/>
<feature type="active site" evidence="3">
    <location>
        <position position="380"/>
    </location>
</feature>
<dbReference type="InterPro" id="IPR001969">
    <property type="entry name" value="Aspartic_peptidase_AS"/>
</dbReference>
<dbReference type="InterPro" id="IPR034164">
    <property type="entry name" value="Pepsin-like_dom"/>
</dbReference>
<dbReference type="InterPro" id="IPR021109">
    <property type="entry name" value="Peptidase_aspartic_dom_sf"/>
</dbReference>
<keyword evidence="7" id="KW-1185">Reference proteome</keyword>
<dbReference type="OrthoDB" id="2747330at2759"/>
<keyword evidence="4" id="KW-0645">Protease</keyword>
<feature type="domain" description="Peptidase A1" evidence="5">
    <location>
        <begin position="185"/>
        <end position="424"/>
    </location>
</feature>
<dbReference type="HOGENOM" id="CLU_013253_1_4_1"/>
<dbReference type="InterPro" id="IPR033121">
    <property type="entry name" value="PEPTIDASE_A1"/>
</dbReference>
<dbReference type="EMBL" id="HE797178">
    <property type="protein sequence ID" value="CCM05069.1"/>
    <property type="molecule type" value="Genomic_DNA"/>
</dbReference>
<dbReference type="GO" id="GO:0006508">
    <property type="term" value="P:proteolysis"/>
    <property type="evidence" value="ECO:0007669"/>
    <property type="project" value="UniProtKB-KW"/>
</dbReference>
<accession>J4H4I8</accession>
<dbReference type="RefSeq" id="XP_012184352.1">
    <property type="nucleotide sequence ID" value="XM_012328962.1"/>
</dbReference>
<dbReference type="InParanoid" id="J4H4I8"/>
<protein>
    <recommendedName>
        <fullName evidence="5">Peptidase A1 domain-containing protein</fullName>
    </recommendedName>
</protein>
<dbReference type="GO" id="GO:0004190">
    <property type="term" value="F:aspartic-type endopeptidase activity"/>
    <property type="evidence" value="ECO:0007669"/>
    <property type="project" value="UniProtKB-KW"/>
</dbReference>
<sequence>MFPEARCLPVLLPWDAWCISFSSALMGVRLALSLVWLLASGSLSHPLEGSNSGGKAFIAKIRRSSGKSPAAQSYAQRIFDKTSAIDDLNNVLAKYADAVQILSGVGLNPDTHPEAGYYPFTHPLLGVMNSTNSTAPNVNQSLGTVQITAESMDGSGPGTTGIISVPGTAQQSLTDDVAGGLDILYYGALAFGSQKQTLTVDIDTGSADLWVPVNCRSCAGDSFHAAQSSSYQNLGQTFSVQYGAGKVSGTLAQDSVAVGALTAPQQVFGAVRAESSDFFDEPSDGLLGLAFGSIAQSKRPTFFENLMVSKQVTAGAFAIHLARGQSTGSEVCFGCFDTTKAIGPITWHPVISRTYWTIRLDGISSGCNHPLDVNLTAAIDTGTTLIYVPDDVAAQFYSLVSLGARLLFSETLMRPHTDPWIQYG</sequence>
<dbReference type="PANTHER" id="PTHR47966">
    <property type="entry name" value="BETA-SITE APP-CLEAVING ENZYME, ISOFORM A-RELATED"/>
    <property type="match status" value="1"/>
</dbReference>
<dbReference type="Proteomes" id="UP000006352">
    <property type="component" value="Unassembled WGS sequence"/>
</dbReference>